<feature type="transmembrane region" description="Helical" evidence="7">
    <location>
        <begin position="273"/>
        <end position="295"/>
    </location>
</feature>
<dbReference type="Proteomes" id="UP000215223">
    <property type="component" value="Unassembled WGS sequence"/>
</dbReference>
<evidence type="ECO:0000256" key="2">
    <source>
        <dbReference type="ARBA" id="ARBA00022448"/>
    </source>
</evidence>
<name>A0A229RZM7_9PSEU</name>
<dbReference type="Pfam" id="PF07690">
    <property type="entry name" value="MFS_1"/>
    <property type="match status" value="1"/>
</dbReference>
<dbReference type="NCBIfam" id="TIGR00711">
    <property type="entry name" value="efflux_EmrB"/>
    <property type="match status" value="1"/>
</dbReference>
<evidence type="ECO:0000313" key="9">
    <source>
        <dbReference type="EMBL" id="OXM52123.1"/>
    </source>
</evidence>
<feature type="transmembrane region" description="Helical" evidence="7">
    <location>
        <begin position="361"/>
        <end position="381"/>
    </location>
</feature>
<sequence>MAGNGRFRAWEGTVMSTAGPNPWRVLGVLCIANFLVLLDTTIVNTAVPDLMTRLDVGIGEILWILNGYLLALASLLVFFGRLGDLAGPRRLFVLGLAVFTLASALCGLADDPAWLIAARVAQGIGAAILSPQAFVLIAAIFPPARRGAAFGLFTAVAGIAAISGPTLGGLLVTEFGWQSVFLLNVPVGLAGIVLALRVVPDARTGRPHRFDVVGVLLVTAGLVGVVYGLIEKAGTVEGFAVAIVALTAFVLWERGRKDPLIPLGLYRDRGYRIATVLTGATAFSIAGFLLVFVLLTQNLLGMSPLMSGVAALPWTLALSAVAPVAGRLADRFGGRWLLVGGLALYAAGVAATALLPDETSTAAVFLAPLIAVGVGQGLAIAPATTEALRAIPPDTVGAASGVLNTARHVGSALGAAVSGVLFQAGLADGELAAARTTFLVLAVVLAAAALLAVRIPARTTESHRPSTESVAV</sequence>
<dbReference type="EMBL" id="NMQT01000089">
    <property type="protein sequence ID" value="OXM52123.1"/>
    <property type="molecule type" value="Genomic_DNA"/>
</dbReference>
<gene>
    <name evidence="9" type="ORF">CFP71_24260</name>
</gene>
<dbReference type="PANTHER" id="PTHR42718">
    <property type="entry name" value="MAJOR FACILITATOR SUPERFAMILY MULTIDRUG TRANSPORTER MFSC"/>
    <property type="match status" value="1"/>
</dbReference>
<dbReference type="GO" id="GO:0005886">
    <property type="term" value="C:plasma membrane"/>
    <property type="evidence" value="ECO:0007669"/>
    <property type="project" value="UniProtKB-SubCell"/>
</dbReference>
<protein>
    <submittedName>
        <fullName evidence="9">MFS transporter</fullName>
    </submittedName>
</protein>
<evidence type="ECO:0000256" key="3">
    <source>
        <dbReference type="ARBA" id="ARBA00022475"/>
    </source>
</evidence>
<dbReference type="InterPro" id="IPR020846">
    <property type="entry name" value="MFS_dom"/>
</dbReference>
<dbReference type="Gene3D" id="1.20.1720.10">
    <property type="entry name" value="Multidrug resistance protein D"/>
    <property type="match status" value="1"/>
</dbReference>
<dbReference type="OrthoDB" id="4532109at2"/>
<dbReference type="SUPFAM" id="SSF103473">
    <property type="entry name" value="MFS general substrate transporter"/>
    <property type="match status" value="1"/>
</dbReference>
<dbReference type="Gene3D" id="1.20.1250.20">
    <property type="entry name" value="MFS general substrate transporter like domains"/>
    <property type="match status" value="1"/>
</dbReference>
<keyword evidence="3" id="KW-1003">Cell membrane</keyword>
<keyword evidence="6 7" id="KW-0472">Membrane</keyword>
<feature type="transmembrane region" description="Helical" evidence="7">
    <location>
        <begin position="210"/>
        <end position="230"/>
    </location>
</feature>
<dbReference type="InterPro" id="IPR011701">
    <property type="entry name" value="MFS"/>
</dbReference>
<feature type="transmembrane region" description="Helical" evidence="7">
    <location>
        <begin position="58"/>
        <end position="79"/>
    </location>
</feature>
<accession>A0A229RZM7</accession>
<feature type="transmembrane region" description="Helical" evidence="7">
    <location>
        <begin position="301"/>
        <end position="324"/>
    </location>
</feature>
<dbReference type="PROSITE" id="PS50850">
    <property type="entry name" value="MFS"/>
    <property type="match status" value="1"/>
</dbReference>
<dbReference type="PANTHER" id="PTHR42718:SF46">
    <property type="entry name" value="BLR6921 PROTEIN"/>
    <property type="match status" value="1"/>
</dbReference>
<feature type="transmembrane region" description="Helical" evidence="7">
    <location>
        <begin position="91"/>
        <end position="110"/>
    </location>
</feature>
<evidence type="ECO:0000256" key="1">
    <source>
        <dbReference type="ARBA" id="ARBA00004651"/>
    </source>
</evidence>
<keyword evidence="5 7" id="KW-1133">Transmembrane helix</keyword>
<dbReference type="GO" id="GO:0022857">
    <property type="term" value="F:transmembrane transporter activity"/>
    <property type="evidence" value="ECO:0007669"/>
    <property type="project" value="InterPro"/>
</dbReference>
<proteinExistence type="predicted"/>
<feature type="transmembrane region" description="Helical" evidence="7">
    <location>
        <begin position="116"/>
        <end position="141"/>
    </location>
</feature>
<comment type="caution">
    <text evidence="9">The sequence shown here is derived from an EMBL/GenBank/DDBJ whole genome shotgun (WGS) entry which is preliminary data.</text>
</comment>
<keyword evidence="10" id="KW-1185">Reference proteome</keyword>
<feature type="transmembrane region" description="Helical" evidence="7">
    <location>
        <begin position="432"/>
        <end position="453"/>
    </location>
</feature>
<feature type="transmembrane region" description="Helical" evidence="7">
    <location>
        <begin position="177"/>
        <end position="198"/>
    </location>
</feature>
<dbReference type="AlphaFoldDB" id="A0A229RZM7"/>
<dbReference type="InterPro" id="IPR036259">
    <property type="entry name" value="MFS_trans_sf"/>
</dbReference>
<feature type="transmembrane region" description="Helical" evidence="7">
    <location>
        <begin position="21"/>
        <end position="38"/>
    </location>
</feature>
<keyword evidence="4 7" id="KW-0812">Transmembrane</keyword>
<evidence type="ECO:0000313" key="10">
    <source>
        <dbReference type="Proteomes" id="UP000215223"/>
    </source>
</evidence>
<dbReference type="InterPro" id="IPR004638">
    <property type="entry name" value="EmrB-like"/>
</dbReference>
<reference evidence="9 10" key="1">
    <citation type="submission" date="2017-07" db="EMBL/GenBank/DDBJ databases">
        <title>Amycolatopsis thailandensis Genome sequencing and assembly.</title>
        <authorList>
            <person name="Kaur N."/>
            <person name="Mayilraj S."/>
        </authorList>
    </citation>
    <scope>NUCLEOTIDE SEQUENCE [LARGE SCALE GENOMIC DNA]</scope>
    <source>
        <strain evidence="9 10">JCM 16380</strain>
    </source>
</reference>
<evidence type="ECO:0000256" key="7">
    <source>
        <dbReference type="SAM" id="Phobius"/>
    </source>
</evidence>
<feature type="transmembrane region" description="Helical" evidence="7">
    <location>
        <begin position="148"/>
        <end position="171"/>
    </location>
</feature>
<feature type="transmembrane region" description="Helical" evidence="7">
    <location>
        <begin position="409"/>
        <end position="426"/>
    </location>
</feature>
<evidence type="ECO:0000259" key="8">
    <source>
        <dbReference type="PROSITE" id="PS50850"/>
    </source>
</evidence>
<keyword evidence="2" id="KW-0813">Transport</keyword>
<dbReference type="PRINTS" id="PR01036">
    <property type="entry name" value="TCRTETB"/>
</dbReference>
<evidence type="ECO:0000256" key="5">
    <source>
        <dbReference type="ARBA" id="ARBA00022989"/>
    </source>
</evidence>
<dbReference type="CDD" id="cd17321">
    <property type="entry name" value="MFS_MMR_MDR_like"/>
    <property type="match status" value="1"/>
</dbReference>
<feature type="transmembrane region" description="Helical" evidence="7">
    <location>
        <begin position="236"/>
        <end position="252"/>
    </location>
</feature>
<feature type="transmembrane region" description="Helical" evidence="7">
    <location>
        <begin position="336"/>
        <end position="355"/>
    </location>
</feature>
<organism evidence="9 10">
    <name type="scientific">Amycolatopsis thailandensis</name>
    <dbReference type="NCBI Taxonomy" id="589330"/>
    <lineage>
        <taxon>Bacteria</taxon>
        <taxon>Bacillati</taxon>
        <taxon>Actinomycetota</taxon>
        <taxon>Actinomycetes</taxon>
        <taxon>Pseudonocardiales</taxon>
        <taxon>Pseudonocardiaceae</taxon>
        <taxon>Amycolatopsis</taxon>
    </lineage>
</organism>
<comment type="subcellular location">
    <subcellularLocation>
        <location evidence="1">Cell membrane</location>
        <topology evidence="1">Multi-pass membrane protein</topology>
    </subcellularLocation>
</comment>
<feature type="domain" description="Major facilitator superfamily (MFS) profile" evidence="8">
    <location>
        <begin position="25"/>
        <end position="460"/>
    </location>
</feature>
<evidence type="ECO:0000256" key="4">
    <source>
        <dbReference type="ARBA" id="ARBA00022692"/>
    </source>
</evidence>
<evidence type="ECO:0000256" key="6">
    <source>
        <dbReference type="ARBA" id="ARBA00023136"/>
    </source>
</evidence>